<dbReference type="Proteomes" id="UP001449795">
    <property type="component" value="Chromosome"/>
</dbReference>
<dbReference type="InterPro" id="IPR003593">
    <property type="entry name" value="AAA+_ATPase"/>
</dbReference>
<dbReference type="Gene3D" id="3.40.50.300">
    <property type="entry name" value="P-loop containing nucleotide triphosphate hydrolases"/>
    <property type="match status" value="1"/>
</dbReference>
<evidence type="ECO:0000259" key="2">
    <source>
        <dbReference type="SMART" id="SM00382"/>
    </source>
</evidence>
<dbReference type="SMART" id="SM00382">
    <property type="entry name" value="AAA"/>
    <property type="match status" value="1"/>
</dbReference>
<sequence>MLTLNTDSLAPDAEAIESFLRDCVKDSIQLFAAPGDGCQWSPPLGRWFGGDAEAATRWAADQNTAGMNVYWSVNVTQEGLHRKTSKADIVAARFLHVDIDPNVADWDKNATRESLCSAKVPPGFVIDSGGGLQAFWLIDPTRDADDIKVGGWVETNNRALAEQYGGDRACHNIDRVMRLPGTVNHLDNAGKKRQRGRNKAMASLLVHNRDAQPIALPREAQAPASPSAGVTVSRAGPDYLDPPPSAKLRRMIEDPDAADPAKGDRSSRVYGVACEMVRQFYSDEQIASVLSNPSLPISAHCIEQGGIAAAMRQAERARKHILQTAKRTGASQPDIPKVIPVPITGADFLRKEIPPRALLLDPYLPAEGIAMLYAPRGIGKTWAALSIAYAVASGSSALKGTAPAPRRVLYLDGEMAAADLQERYRKVVIGSGAILPDDAYFRFLPNGLYRDGLPDPASAEGREWIEDLAQHVSMVVFDNISSLFRSKENDADDWQLSQDMLLSLRRRGISSLLVHHAGKAGQQRGTSRREDVADTVIALRRPDGYEAAEGAKFHWYFEKARGFMGDEAAPFEARLETKGDGVAWQTSPIVKTAKELAIDMLEAGRTPKEVIAATGMSSSSVYWLKDKVALQRKGEEMANRIMPH</sequence>
<dbReference type="Gene3D" id="3.30.70.1790">
    <property type="entry name" value="RepB DNA-primase, N-terminal domain"/>
    <property type="match status" value="1"/>
</dbReference>
<accession>A0ABZ3D4F9</accession>
<dbReference type="InterPro" id="IPR027417">
    <property type="entry name" value="P-loop_NTPase"/>
</dbReference>
<reference evidence="3 4" key="1">
    <citation type="submission" date="2024-04" db="EMBL/GenBank/DDBJ databases">
        <title>Complete genome sequence of Nguyenibacter vanlangesis HBCM-1154, a strain capable of nitrogen fixation, IAA production, and phosphorus solubilization isolated from sugarcane soil.</title>
        <authorList>
            <person name="MY HANH P."/>
        </authorList>
    </citation>
    <scope>NUCLEOTIDE SEQUENCE [LARGE SCALE GENOMIC DNA]</scope>
    <source>
        <strain evidence="3 4">HBCM 1154</strain>
    </source>
</reference>
<name>A0ABZ3D4F9_9PROT</name>
<proteinExistence type="predicted"/>
<dbReference type="RefSeq" id="WP_342628189.1">
    <property type="nucleotide sequence ID" value="NZ_CP152276.1"/>
</dbReference>
<evidence type="ECO:0000313" key="3">
    <source>
        <dbReference type="EMBL" id="XAE42451.1"/>
    </source>
</evidence>
<dbReference type="InterPro" id="IPR039459">
    <property type="entry name" value="RepB-like_DNA_primase_dom"/>
</dbReference>
<gene>
    <name evidence="3" type="ORF">AAC691_19705</name>
</gene>
<keyword evidence="4" id="KW-1185">Reference proteome</keyword>
<organism evidence="3 4">
    <name type="scientific">Nguyenibacter vanlangensis</name>
    <dbReference type="NCBI Taxonomy" id="1216886"/>
    <lineage>
        <taxon>Bacteria</taxon>
        <taxon>Pseudomonadati</taxon>
        <taxon>Pseudomonadota</taxon>
        <taxon>Alphaproteobacteria</taxon>
        <taxon>Acetobacterales</taxon>
        <taxon>Acetobacteraceae</taxon>
        <taxon>Nguyenibacter</taxon>
    </lineage>
</organism>
<feature type="domain" description="AAA+ ATPase" evidence="2">
    <location>
        <begin position="366"/>
        <end position="543"/>
    </location>
</feature>
<dbReference type="Pfam" id="PF16793">
    <property type="entry name" value="RepB_primase"/>
    <property type="match status" value="1"/>
</dbReference>
<feature type="region of interest" description="Disordered" evidence="1">
    <location>
        <begin position="216"/>
        <end position="247"/>
    </location>
</feature>
<evidence type="ECO:0000256" key="1">
    <source>
        <dbReference type="SAM" id="MobiDB-lite"/>
    </source>
</evidence>
<evidence type="ECO:0000313" key="4">
    <source>
        <dbReference type="Proteomes" id="UP001449795"/>
    </source>
</evidence>
<dbReference type="SUPFAM" id="SSF52540">
    <property type="entry name" value="P-loop containing nucleoside triphosphate hydrolases"/>
    <property type="match status" value="1"/>
</dbReference>
<dbReference type="Pfam" id="PF13481">
    <property type="entry name" value="AAA_25"/>
    <property type="match status" value="1"/>
</dbReference>
<dbReference type="EMBL" id="CP152276">
    <property type="protein sequence ID" value="XAE42451.1"/>
    <property type="molecule type" value="Genomic_DNA"/>
</dbReference>
<protein>
    <submittedName>
        <fullName evidence="3">AAA family ATPase</fullName>
    </submittedName>
</protein>